<dbReference type="EMBL" id="GG671811">
    <property type="protein sequence ID" value="EER18442.1"/>
    <property type="molecule type" value="Genomic_DNA"/>
</dbReference>
<keyword evidence="2 4" id="KW-0560">Oxidoreductase</keyword>
<dbReference type="InterPro" id="IPR050281">
    <property type="entry name" value="Flavin_monoamine_oxidase"/>
</dbReference>
<organism evidence="8">
    <name type="scientific">Perkinsus marinus (strain ATCC 50983 / TXsc)</name>
    <dbReference type="NCBI Taxonomy" id="423536"/>
    <lineage>
        <taxon>Eukaryota</taxon>
        <taxon>Sar</taxon>
        <taxon>Alveolata</taxon>
        <taxon>Perkinsozoa</taxon>
        <taxon>Perkinsea</taxon>
        <taxon>Perkinsida</taxon>
        <taxon>Perkinsidae</taxon>
        <taxon>Perkinsus</taxon>
    </lineage>
</organism>
<keyword evidence="5" id="KW-0175">Coiled coil</keyword>
<evidence type="ECO:0000256" key="1">
    <source>
        <dbReference type="ARBA" id="ARBA00001974"/>
    </source>
</evidence>
<sequence length="437" mass="47674">MCVPDSPTPTTFDAVIIGGGAAGLAAARALQLHHDVAVIEARPRLGGRISPTRWHRGVAIDMGAQYVHGVCPENPMVDLIHRAKLHLETYPGSDEEYITGLRAYNAEGKLYSAEELDSAYRRMQNLMERAESVCRELDDDVSFEDGVKLAGIDLSTEDELVRYLWWYLVRTWMGVSSDAQLRANEFNGSDETGRCEGPDGKVKEGMYALVEELRRECPNAHFILSSPVVSVVEQDGLVKVTTKDGAEYYAKACICTVPLGVLQTGRLSFEPELSAAQRESINRLGTGTSEKVFLGWDETEPIPDDKAGIAVIGPDGHNWLFEVLSTSAVTAQVVDISASEAIEGAVEALKVAFPDLPPPDRTSVTFFCSGLYSMGAYSHYRPGSTERDVERAAQRHGLVWFAGEHCDPEYQGAVHAALLTGAKAAEDVEKYLASRSC</sequence>
<keyword evidence="8" id="KW-1185">Reference proteome</keyword>
<dbReference type="InterPro" id="IPR036188">
    <property type="entry name" value="FAD/NAD-bd_sf"/>
</dbReference>
<dbReference type="RefSeq" id="XP_002786646.1">
    <property type="nucleotide sequence ID" value="XM_002786600.1"/>
</dbReference>
<dbReference type="GO" id="GO:0016491">
    <property type="term" value="F:oxidoreductase activity"/>
    <property type="evidence" value="ECO:0007669"/>
    <property type="project" value="UniProtKB-KW"/>
</dbReference>
<dbReference type="SUPFAM" id="SSF51905">
    <property type="entry name" value="FAD/NAD(P)-binding domain"/>
    <property type="match status" value="1"/>
</dbReference>
<evidence type="ECO:0000256" key="2">
    <source>
        <dbReference type="ARBA" id="ARBA00023002"/>
    </source>
</evidence>
<dbReference type="InterPro" id="IPR001613">
    <property type="entry name" value="Flavin_amine_oxidase"/>
</dbReference>
<dbReference type="PRINTS" id="PR00757">
    <property type="entry name" value="AMINEOXDASEF"/>
</dbReference>
<accession>C5KBB6</accession>
<comment type="similarity">
    <text evidence="4">Belongs to the flavin monoamine oxidase family.</text>
</comment>
<dbReference type="AlphaFoldDB" id="C5KBB6"/>
<comment type="cofactor">
    <cofactor evidence="1 4">
        <name>FAD</name>
        <dbReference type="ChEBI" id="CHEBI:57692"/>
    </cofactor>
</comment>
<evidence type="ECO:0000256" key="3">
    <source>
        <dbReference type="PIRSR" id="PIRSR601613-1"/>
    </source>
</evidence>
<dbReference type="Pfam" id="PF01593">
    <property type="entry name" value="Amino_oxidase"/>
    <property type="match status" value="1"/>
</dbReference>
<evidence type="ECO:0000256" key="5">
    <source>
        <dbReference type="SAM" id="Coils"/>
    </source>
</evidence>
<dbReference type="Gene3D" id="3.90.660.10">
    <property type="match status" value="1"/>
</dbReference>
<dbReference type="EC" id="1.4.3.-" evidence="4"/>
<feature type="binding site" evidence="3">
    <location>
        <position position="228"/>
    </location>
    <ligand>
        <name>FAD</name>
        <dbReference type="ChEBI" id="CHEBI:57692"/>
    </ligand>
</feature>
<evidence type="ECO:0000313" key="7">
    <source>
        <dbReference type="EMBL" id="EER18442.1"/>
    </source>
</evidence>
<keyword evidence="4" id="KW-0274">FAD</keyword>
<feature type="binding site" evidence="3">
    <location>
        <begin position="40"/>
        <end position="41"/>
    </location>
    <ligand>
        <name>FAD</name>
        <dbReference type="ChEBI" id="CHEBI:57692"/>
    </ligand>
</feature>
<feature type="domain" description="Amine oxidase" evidence="6">
    <location>
        <begin position="22"/>
        <end position="428"/>
    </location>
</feature>
<dbReference type="OrthoDB" id="5046242at2759"/>
<proteinExistence type="inferred from homology"/>
<name>C5KBB6_PERM5</name>
<dbReference type="InterPro" id="IPR002937">
    <property type="entry name" value="Amino_oxidase"/>
</dbReference>
<dbReference type="GeneID" id="9049324"/>
<feature type="coiled-coil region" evidence="5">
    <location>
        <begin position="113"/>
        <end position="140"/>
    </location>
</feature>
<keyword evidence="4" id="KW-0285">Flavoprotein</keyword>
<evidence type="ECO:0000256" key="4">
    <source>
        <dbReference type="RuleBase" id="RU362067"/>
    </source>
</evidence>
<evidence type="ECO:0000259" key="6">
    <source>
        <dbReference type="Pfam" id="PF01593"/>
    </source>
</evidence>
<dbReference type="OMA" id="EAQAVDW"/>
<evidence type="ECO:0000313" key="8">
    <source>
        <dbReference type="Proteomes" id="UP000007800"/>
    </source>
</evidence>
<dbReference type="Proteomes" id="UP000007800">
    <property type="component" value="Unassembled WGS sequence"/>
</dbReference>
<protein>
    <recommendedName>
        <fullName evidence="4">Amine oxidase</fullName>
        <ecNumber evidence="4">1.4.3.-</ecNumber>
    </recommendedName>
</protein>
<reference evidence="7 8" key="1">
    <citation type="submission" date="2008-07" db="EMBL/GenBank/DDBJ databases">
        <authorList>
            <person name="El-Sayed N."/>
            <person name="Caler E."/>
            <person name="Inman J."/>
            <person name="Amedeo P."/>
            <person name="Hass B."/>
            <person name="Wortman J."/>
        </authorList>
    </citation>
    <scope>NUCLEOTIDE SEQUENCE [LARGE SCALE GENOMIC DNA]</scope>
    <source>
        <strain evidence="8">ATCC 50983 / TXsc</strain>
    </source>
</reference>
<dbReference type="Gene3D" id="3.50.50.60">
    <property type="entry name" value="FAD/NAD(P)-binding domain"/>
    <property type="match status" value="1"/>
</dbReference>
<dbReference type="PANTHER" id="PTHR10742">
    <property type="entry name" value="FLAVIN MONOAMINE OXIDASE"/>
    <property type="match status" value="1"/>
</dbReference>
<dbReference type="InParanoid" id="C5KBB6"/>
<gene>
    <name evidence="7" type="ORF">Pmar_PMAR005353</name>
</gene>
<dbReference type="PANTHER" id="PTHR10742:SF410">
    <property type="entry name" value="LYSINE-SPECIFIC HISTONE DEMETHYLASE 2"/>
    <property type="match status" value="1"/>
</dbReference>